<proteinExistence type="predicted"/>
<dbReference type="OrthoDB" id="3269405at2759"/>
<name>A0A6A4GSM3_9AGAR</name>
<sequence>MYTSHSNSDQHRYVEEVDLDELIYFWMENPSKCRILLSDAFHSHARQLLNREKMVSEGRGPSVSIRLKWPSYCWWSHPGPITWVKLAKNNAKCIQRFITEHQNHSLKDKSNTCWKVSQSGAGDNSIKLEDLILVSMHHVSMGSWQPQLRLTCPLYSLPISKDYLFFPFLAD</sequence>
<keyword evidence="2" id="KW-1185">Reference proteome</keyword>
<evidence type="ECO:0000313" key="1">
    <source>
        <dbReference type="EMBL" id="KAE9388144.1"/>
    </source>
</evidence>
<gene>
    <name evidence="1" type="ORF">BT96DRAFT_1074995</name>
</gene>
<dbReference type="AlphaFoldDB" id="A0A6A4GSM3"/>
<evidence type="ECO:0000313" key="2">
    <source>
        <dbReference type="Proteomes" id="UP000799118"/>
    </source>
</evidence>
<dbReference type="Proteomes" id="UP000799118">
    <property type="component" value="Unassembled WGS sequence"/>
</dbReference>
<organism evidence="1 2">
    <name type="scientific">Gymnopus androsaceus JB14</name>
    <dbReference type="NCBI Taxonomy" id="1447944"/>
    <lineage>
        <taxon>Eukaryota</taxon>
        <taxon>Fungi</taxon>
        <taxon>Dikarya</taxon>
        <taxon>Basidiomycota</taxon>
        <taxon>Agaricomycotina</taxon>
        <taxon>Agaricomycetes</taxon>
        <taxon>Agaricomycetidae</taxon>
        <taxon>Agaricales</taxon>
        <taxon>Marasmiineae</taxon>
        <taxon>Omphalotaceae</taxon>
        <taxon>Gymnopus</taxon>
    </lineage>
</organism>
<dbReference type="EMBL" id="ML769759">
    <property type="protein sequence ID" value="KAE9388144.1"/>
    <property type="molecule type" value="Genomic_DNA"/>
</dbReference>
<reference evidence="1" key="1">
    <citation type="journal article" date="2019" name="Environ. Microbiol.">
        <title>Fungal ecological strategies reflected in gene transcription - a case study of two litter decomposers.</title>
        <authorList>
            <person name="Barbi F."/>
            <person name="Kohler A."/>
            <person name="Barry K."/>
            <person name="Baskaran P."/>
            <person name="Daum C."/>
            <person name="Fauchery L."/>
            <person name="Ihrmark K."/>
            <person name="Kuo A."/>
            <person name="LaButti K."/>
            <person name="Lipzen A."/>
            <person name="Morin E."/>
            <person name="Grigoriev I.V."/>
            <person name="Henrissat B."/>
            <person name="Lindahl B."/>
            <person name="Martin F."/>
        </authorList>
    </citation>
    <scope>NUCLEOTIDE SEQUENCE</scope>
    <source>
        <strain evidence="1">JB14</strain>
    </source>
</reference>
<accession>A0A6A4GSM3</accession>
<protein>
    <submittedName>
        <fullName evidence="1">Uncharacterized protein</fullName>
    </submittedName>
</protein>